<dbReference type="EMBL" id="JBIPKE010000009">
    <property type="protein sequence ID" value="MFH6982162.1"/>
    <property type="molecule type" value="Genomic_DNA"/>
</dbReference>
<dbReference type="Proteomes" id="UP001610063">
    <property type="component" value="Unassembled WGS sequence"/>
</dbReference>
<feature type="domain" description="CBM6" evidence="3">
    <location>
        <begin position="904"/>
        <end position="1044"/>
    </location>
</feature>
<name>A0ABW7N407_9BACT</name>
<feature type="region of interest" description="Disordered" evidence="2">
    <location>
        <begin position="910"/>
        <end position="934"/>
    </location>
</feature>
<sequence length="1415" mass="155673">MKTKLIFTIVSLLSMLNLRSQSYEQLADSAQQALVDDYSYTVTGGYFFDQSTSPSNTYFHYWWNGYALEVLVDRYERATSGTQRDTAVELMKDLVNGMETANETFNNNYGHYNNFYDDMEWLAISSFRAFEAIKGTHPSDSSLFLDVSTTLLEDIKTGENDIMGGGIAWRKSQRDYKNNAANSPTVIVAARRYQYLGDAEDIALARRLYSWVKSNLVASSGRVYDGVNRDPKNAPGEIDLWEFTYGHGTFIGAALEMYRATDSTHYLDDAILTADYAVGESNNLLNDGIYKSEGASGDAPLFKGVLIRYLTELAMETSVSSIKRDTYKAMVADNASALVSGGLNLVNYHTGPYWGESTCDAVLSAQLAGITLLEMAVKLGLISHDDGFLIPGGINAENYTSATGVSVEENGDADPYCGMNITSFDAPDDISYKVRVTSTDTYLVRVRAASVNSGRQLTISSNGNALATIDIDNTGDVQTYSTVTGMINLTAGVDTLLTLSAPNGSFNLNWIRFENPLVLTSEKIEAENFVEMSGVGTSGTSDFGGGETVDAVGSGDWMEYYVDVKKSREYNFLVRASRQPVGSDTLQLKSGATLIQEIAIPSTGGWENWATQSTTATLTAGAQILRLESKHGNANINWFKLDSIKSVVSGQIEAEDYQSMSGVVTETTTDTGGGQNVGGIDAGEWMDYELSVESDGWYKLDARIASIYAGRSFQLKKSADVLATVNIPNTGGWQNFQTETAYVQLTAGVQTLRIHAVDGGFNINWFELTFIPKFVRTIQAEDFISAHAGVGTETNCDIGSGLSLAGIDANEWAEYLVYADSTTDYMFVARVSSELSGKSLTVEVDGTPVETIDVPNTGNWQFYESISTILNISEGGHTIRISSSTGGFNLNWLKFFRAFSLTDARLEAENAHTEHSEQSGTGCPTFNGSSPYQTEIYGEESEDNLGTKQLSMQTGSWLDYYVYVPTTATYLFSARVSRDNALSGQGVLQLVEDGSTLVTLTIDGTGTWSDFVTLYDQISLSQGPHLLRVNAQTGIFNLNWIRFDKAVVVGDYVKIEAENSNSEAGVFVDQRSDNGIVYTSNDIGVGDHMDYFLDIDNAGQYLFKARVSNSHISNDAEMMIKDANSSTLYDSISISSNTGWHDLDAVIDFPSAGNTVLQLLGNEGEFHMNWFELLYDITDGGGTISEEHDDSPSGEEIDKVIDNSSLTKYLTTHAEGYIEYQTSEGHRVTTYSITSANDAEDRDPKDWKLQGHNGTSWVDLDTQTNQDFSDRYQRRFFYIDNDNSYKRYRLDITANNGSSLLQLAEWQLFGVEESCVSCRETLEDQKGHVEKLSPAEVQIYPNPISAGDQLIVHTYKDDGIREIELIDLSGQQIQRSSYHELPNEVEVSIGRSVKGIYLLKVSTTNGTFVTRVIIR</sequence>
<dbReference type="PANTHER" id="PTHR47791:SF3">
    <property type="entry name" value="MEIOTICALLY UP-REGULATED GENE 191 PROTEIN"/>
    <property type="match status" value="1"/>
</dbReference>
<evidence type="ECO:0000313" key="4">
    <source>
        <dbReference type="EMBL" id="MFH6982162.1"/>
    </source>
</evidence>
<dbReference type="InterPro" id="IPR005198">
    <property type="entry name" value="Glyco_hydro_76"/>
</dbReference>
<dbReference type="SMART" id="SM00606">
    <property type="entry name" value="CBD_IV"/>
    <property type="match status" value="5"/>
</dbReference>
<proteinExistence type="predicted"/>
<keyword evidence="5" id="KW-1185">Reference proteome</keyword>
<feature type="compositionally biased region" description="Polar residues" evidence="2">
    <location>
        <begin position="918"/>
        <end position="933"/>
    </location>
</feature>
<dbReference type="InterPro" id="IPR008979">
    <property type="entry name" value="Galactose-bd-like_sf"/>
</dbReference>
<feature type="domain" description="CBM6" evidence="3">
    <location>
        <begin position="650"/>
        <end position="769"/>
    </location>
</feature>
<evidence type="ECO:0000313" key="5">
    <source>
        <dbReference type="Proteomes" id="UP001610063"/>
    </source>
</evidence>
<dbReference type="NCBIfam" id="TIGR04183">
    <property type="entry name" value="Por_Secre_tail"/>
    <property type="match status" value="1"/>
</dbReference>
<dbReference type="InterPro" id="IPR006584">
    <property type="entry name" value="Cellulose-bd_IV"/>
</dbReference>
<organism evidence="4 5">
    <name type="scientific">Marinoscillum luteum</name>
    <dbReference type="NCBI Taxonomy" id="861051"/>
    <lineage>
        <taxon>Bacteria</taxon>
        <taxon>Pseudomonadati</taxon>
        <taxon>Bacteroidota</taxon>
        <taxon>Cytophagia</taxon>
        <taxon>Cytophagales</taxon>
        <taxon>Reichenbachiellaceae</taxon>
        <taxon>Marinoscillum</taxon>
    </lineage>
</organism>
<dbReference type="InterPro" id="IPR053169">
    <property type="entry name" value="MUG_Protein"/>
</dbReference>
<feature type="domain" description="CBM6" evidence="3">
    <location>
        <begin position="392"/>
        <end position="514"/>
    </location>
</feature>
<protein>
    <submittedName>
        <fullName evidence="4">Carbohydrate-binding protein</fullName>
    </submittedName>
</protein>
<evidence type="ECO:0000256" key="1">
    <source>
        <dbReference type="ARBA" id="ARBA00022729"/>
    </source>
</evidence>
<dbReference type="SUPFAM" id="SSF49785">
    <property type="entry name" value="Galactose-binding domain-like"/>
    <property type="match status" value="7"/>
</dbReference>
<dbReference type="Pfam" id="PF03422">
    <property type="entry name" value="CBM_6"/>
    <property type="match status" value="5"/>
</dbReference>
<feature type="domain" description="CBM6" evidence="3">
    <location>
        <begin position="776"/>
        <end position="896"/>
    </location>
</feature>
<accession>A0ABW7N407</accession>
<dbReference type="CDD" id="cd04080">
    <property type="entry name" value="CBM6_cellulase-like"/>
    <property type="match status" value="5"/>
</dbReference>
<dbReference type="SUPFAM" id="SSF48208">
    <property type="entry name" value="Six-hairpin glycosidases"/>
    <property type="match status" value="1"/>
</dbReference>
<feature type="domain" description="CBM6" evidence="3">
    <location>
        <begin position="522"/>
        <end position="642"/>
    </location>
</feature>
<dbReference type="Pfam" id="PF18962">
    <property type="entry name" value="Por_Secre_tail"/>
    <property type="match status" value="1"/>
</dbReference>
<dbReference type="PROSITE" id="PS51175">
    <property type="entry name" value="CBM6"/>
    <property type="match status" value="5"/>
</dbReference>
<dbReference type="RefSeq" id="WP_395415935.1">
    <property type="nucleotide sequence ID" value="NZ_JBIPKE010000009.1"/>
</dbReference>
<dbReference type="PANTHER" id="PTHR47791">
    <property type="entry name" value="MEIOTICALLY UP-REGULATED GENE 191 PROTEIN"/>
    <property type="match status" value="1"/>
</dbReference>
<comment type="caution">
    <text evidence="4">The sequence shown here is derived from an EMBL/GenBank/DDBJ whole genome shotgun (WGS) entry which is preliminary data.</text>
</comment>
<dbReference type="InterPro" id="IPR005084">
    <property type="entry name" value="CBM6"/>
</dbReference>
<dbReference type="Gene3D" id="1.50.10.20">
    <property type="match status" value="1"/>
</dbReference>
<dbReference type="Gene3D" id="2.60.120.260">
    <property type="entry name" value="Galactose-binding domain-like"/>
    <property type="match status" value="7"/>
</dbReference>
<dbReference type="Pfam" id="PF03663">
    <property type="entry name" value="Glyco_hydro_76"/>
    <property type="match status" value="1"/>
</dbReference>
<dbReference type="InterPro" id="IPR008928">
    <property type="entry name" value="6-hairpin_glycosidase_sf"/>
</dbReference>
<evidence type="ECO:0000259" key="3">
    <source>
        <dbReference type="PROSITE" id="PS51175"/>
    </source>
</evidence>
<reference evidence="4 5" key="1">
    <citation type="journal article" date="2013" name="Int. J. Syst. Evol. Microbiol.">
        <title>Marinoscillum luteum sp. nov., isolated from marine sediment.</title>
        <authorList>
            <person name="Cha I.T."/>
            <person name="Park S.J."/>
            <person name="Kim S.J."/>
            <person name="Kim J.G."/>
            <person name="Jung M.Y."/>
            <person name="Shin K.S."/>
            <person name="Kwon K.K."/>
            <person name="Yang S.H."/>
            <person name="Seo Y.S."/>
            <person name="Rhee S.K."/>
        </authorList>
    </citation>
    <scope>NUCLEOTIDE SEQUENCE [LARGE SCALE GENOMIC DNA]</scope>
    <source>
        <strain evidence="4 5">KCTC 23939</strain>
    </source>
</reference>
<keyword evidence="1" id="KW-0732">Signal</keyword>
<gene>
    <name evidence="4" type="ORF">ACHKAR_01865</name>
</gene>
<dbReference type="InterPro" id="IPR026444">
    <property type="entry name" value="Secre_tail"/>
</dbReference>
<evidence type="ECO:0000256" key="2">
    <source>
        <dbReference type="SAM" id="MobiDB-lite"/>
    </source>
</evidence>